<keyword evidence="4" id="KW-0812">Transmembrane</keyword>
<dbReference type="Pfam" id="PF00496">
    <property type="entry name" value="SBP_bac_5"/>
    <property type="match status" value="1"/>
</dbReference>
<comment type="caution">
    <text evidence="6">The sequence shown here is derived from an EMBL/GenBank/DDBJ whole genome shotgun (WGS) entry which is preliminary data.</text>
</comment>
<accession>A0A0G1BLG9</accession>
<dbReference type="EMBL" id="LCDG01000011">
    <property type="protein sequence ID" value="KKS47111.1"/>
    <property type="molecule type" value="Genomic_DNA"/>
</dbReference>
<dbReference type="InterPro" id="IPR030678">
    <property type="entry name" value="Peptide/Ni-bd"/>
</dbReference>
<feature type="transmembrane region" description="Helical" evidence="4">
    <location>
        <begin position="27"/>
        <end position="46"/>
    </location>
</feature>
<dbReference type="PANTHER" id="PTHR30290">
    <property type="entry name" value="PERIPLASMIC BINDING COMPONENT OF ABC TRANSPORTER"/>
    <property type="match status" value="1"/>
</dbReference>
<comment type="similarity">
    <text evidence="1">Belongs to the bacterial solute-binding protein 5 family.</text>
</comment>
<evidence type="ECO:0000313" key="6">
    <source>
        <dbReference type="EMBL" id="KKS47111.1"/>
    </source>
</evidence>
<dbReference type="STRING" id="1618756.UV12_C0011G0021"/>
<dbReference type="Gene3D" id="3.90.76.10">
    <property type="entry name" value="Dipeptide-binding Protein, Domain 1"/>
    <property type="match status" value="1"/>
</dbReference>
<evidence type="ECO:0000256" key="1">
    <source>
        <dbReference type="ARBA" id="ARBA00005695"/>
    </source>
</evidence>
<protein>
    <submittedName>
        <fullName evidence="6">Extracellular solute-binding protein</fullName>
    </submittedName>
</protein>
<dbReference type="Gene3D" id="3.10.105.10">
    <property type="entry name" value="Dipeptide-binding Protein, Domain 3"/>
    <property type="match status" value="1"/>
</dbReference>
<evidence type="ECO:0000256" key="2">
    <source>
        <dbReference type="ARBA" id="ARBA00022448"/>
    </source>
</evidence>
<dbReference type="Gene3D" id="3.40.190.10">
    <property type="entry name" value="Periplasmic binding protein-like II"/>
    <property type="match status" value="1"/>
</dbReference>
<evidence type="ECO:0000256" key="3">
    <source>
        <dbReference type="ARBA" id="ARBA00022729"/>
    </source>
</evidence>
<keyword evidence="4" id="KW-1133">Transmembrane helix</keyword>
<dbReference type="InterPro" id="IPR039424">
    <property type="entry name" value="SBP_5"/>
</dbReference>
<feature type="domain" description="Solute-binding protein family 5" evidence="5">
    <location>
        <begin position="106"/>
        <end position="480"/>
    </location>
</feature>
<gene>
    <name evidence="6" type="ORF">UV12_C0011G0021</name>
</gene>
<keyword evidence="4" id="KW-0472">Membrane</keyword>
<reference evidence="6 7" key="1">
    <citation type="journal article" date="2015" name="Nature">
        <title>rRNA introns, odd ribosomes, and small enigmatic genomes across a large radiation of phyla.</title>
        <authorList>
            <person name="Brown C.T."/>
            <person name="Hug L.A."/>
            <person name="Thomas B.C."/>
            <person name="Sharon I."/>
            <person name="Castelle C.J."/>
            <person name="Singh A."/>
            <person name="Wilkins M.J."/>
            <person name="Williams K.H."/>
            <person name="Banfield J.F."/>
        </authorList>
    </citation>
    <scope>NUCLEOTIDE SEQUENCE [LARGE SCALE GENOMIC DNA]</scope>
</reference>
<dbReference type="Proteomes" id="UP000034704">
    <property type="component" value="Unassembled WGS sequence"/>
</dbReference>
<dbReference type="GO" id="GO:0015833">
    <property type="term" value="P:peptide transport"/>
    <property type="evidence" value="ECO:0007669"/>
    <property type="project" value="TreeGrafter"/>
</dbReference>
<evidence type="ECO:0000256" key="4">
    <source>
        <dbReference type="SAM" id="Phobius"/>
    </source>
</evidence>
<keyword evidence="3" id="KW-0732">Signal</keyword>
<proteinExistence type="inferred from homology"/>
<keyword evidence="2" id="KW-0813">Transport</keyword>
<organism evidence="6 7">
    <name type="scientific">Candidatus Nomurabacteria bacterium GW2011_GWC2_42_20</name>
    <dbReference type="NCBI Taxonomy" id="1618756"/>
    <lineage>
        <taxon>Bacteria</taxon>
        <taxon>Candidatus Nomuraibacteriota</taxon>
    </lineage>
</organism>
<evidence type="ECO:0000313" key="7">
    <source>
        <dbReference type="Proteomes" id="UP000034704"/>
    </source>
</evidence>
<dbReference type="PIRSF" id="PIRSF002741">
    <property type="entry name" value="MppA"/>
    <property type="match status" value="1"/>
</dbReference>
<dbReference type="SUPFAM" id="SSF53850">
    <property type="entry name" value="Periplasmic binding protein-like II"/>
    <property type="match status" value="1"/>
</dbReference>
<name>A0A0G1BLG9_9BACT</name>
<dbReference type="GO" id="GO:1904680">
    <property type="term" value="F:peptide transmembrane transporter activity"/>
    <property type="evidence" value="ECO:0007669"/>
    <property type="project" value="TreeGrafter"/>
</dbReference>
<dbReference type="InterPro" id="IPR000914">
    <property type="entry name" value="SBP_5_dom"/>
</dbReference>
<dbReference type="PANTHER" id="PTHR30290:SF9">
    <property type="entry name" value="OLIGOPEPTIDE-BINDING PROTEIN APPA"/>
    <property type="match status" value="1"/>
</dbReference>
<evidence type="ECO:0000259" key="5">
    <source>
        <dbReference type="Pfam" id="PF00496"/>
    </source>
</evidence>
<dbReference type="AlphaFoldDB" id="A0A0G1BLG9"/>
<dbReference type="GO" id="GO:0042597">
    <property type="term" value="C:periplasmic space"/>
    <property type="evidence" value="ECO:0007669"/>
    <property type="project" value="UniProtKB-ARBA"/>
</dbReference>
<dbReference type="GO" id="GO:0043190">
    <property type="term" value="C:ATP-binding cassette (ABC) transporter complex"/>
    <property type="evidence" value="ECO:0007669"/>
    <property type="project" value="InterPro"/>
</dbReference>
<sequence length="582" mass="65211">MNSRFTFPIEGRFALVLKAFSHRENQIFFTAMGVLVGTTIVLLIGVNHAYTVQVPANGGTLIEGVLSTPAHINPLLATSDIGTESDRDISALVYSGLLRSDGENGFIPDLAESYSTSPDGLVYTFTLKPNLEWHDGKKITAEDIVFTIKTAQDGRIKSPKRASWDGVAVEQVDELTVRFTLKKPYAPFLENTTMGILPEHIWKTIDYNRFDTNKYNREPIGSGPYKFSSIETTTKDGDEIPVSYTLKSFSSFALGKPHIDTIKFVFFRSEEALVQAVKTQSVDAVNSISPEVARKLELEGFRIEHSPLPRVLAVFFNQNEQPIFTDSSVRKALALAVDKKSVIDKALLGYGVALDSPLPPGTIGYKAAEPEKERSERLSEAHALLEKAGWKYNSEKNIWTKTVKKEVQTIHLDLATSEASELKTVAQELKNSWEELGVQVNVRVFATGDLKETIVRPRKFEALFFGQVLGQGGDPYPFWHSSQRLDPGLNITSYTNTKVDKILDDVRAETDSEKRVSAYNSFRNEIIKDSPAIFMYAPEFLYVVPQNVRGFSLGLITNPSERFLNIHEWYTSTDNLWKIFKN</sequence>